<protein>
    <submittedName>
        <fullName evidence="1">Uncharacterized protein</fullName>
    </submittedName>
</protein>
<accession>A0A0F9WXX3</accession>
<organism evidence="1">
    <name type="scientific">marine sediment metagenome</name>
    <dbReference type="NCBI Taxonomy" id="412755"/>
    <lineage>
        <taxon>unclassified sequences</taxon>
        <taxon>metagenomes</taxon>
        <taxon>ecological metagenomes</taxon>
    </lineage>
</organism>
<reference evidence="1" key="1">
    <citation type="journal article" date="2015" name="Nature">
        <title>Complex archaea that bridge the gap between prokaryotes and eukaryotes.</title>
        <authorList>
            <person name="Spang A."/>
            <person name="Saw J.H."/>
            <person name="Jorgensen S.L."/>
            <person name="Zaremba-Niedzwiedzka K."/>
            <person name="Martijn J."/>
            <person name="Lind A.E."/>
            <person name="van Eijk R."/>
            <person name="Schleper C."/>
            <person name="Guy L."/>
            <person name="Ettema T.J."/>
        </authorList>
    </citation>
    <scope>NUCLEOTIDE SEQUENCE</scope>
</reference>
<proteinExistence type="predicted"/>
<name>A0A0F9WXX3_9ZZZZ</name>
<gene>
    <name evidence="1" type="ORF">LCGC14_0295160</name>
</gene>
<dbReference type="EMBL" id="LAZR01000179">
    <property type="protein sequence ID" value="KKN83863.1"/>
    <property type="molecule type" value="Genomic_DNA"/>
</dbReference>
<dbReference type="AlphaFoldDB" id="A0A0F9WXX3"/>
<sequence>MKEAVIRGSFSALAGLVFAATSSEWTLWAIEQRRYWKLIPAVFLACLTVFESAQVWKRVDHLIEEATS</sequence>
<evidence type="ECO:0000313" key="1">
    <source>
        <dbReference type="EMBL" id="KKN83863.1"/>
    </source>
</evidence>
<comment type="caution">
    <text evidence="1">The sequence shown here is derived from an EMBL/GenBank/DDBJ whole genome shotgun (WGS) entry which is preliminary data.</text>
</comment>